<gene>
    <name evidence="3" type="ORF">BEI59_23495</name>
    <name evidence="4" type="ORF">BEI63_22300</name>
</gene>
<reference evidence="4 6" key="1">
    <citation type="submission" date="2016-08" db="EMBL/GenBank/DDBJ databases">
        <title>Characterization of Isolates of Eisenbergiella tayi Derived from Blood Cultures, Using Whole Genome Sequencing.</title>
        <authorList>
            <person name="Bernier A.-M."/>
            <person name="Burdz T."/>
            <person name="Wiebe D."/>
            <person name="Bernard K."/>
        </authorList>
    </citation>
    <scope>NUCLEOTIDE SEQUENCE [LARGE SCALE GENOMIC DNA]</scope>
    <source>
        <strain evidence="4 6">NML120146</strain>
    </source>
</reference>
<evidence type="ECO:0000256" key="1">
    <source>
        <dbReference type="SAM" id="MobiDB-lite"/>
    </source>
</evidence>
<evidence type="ECO:0000256" key="2">
    <source>
        <dbReference type="SAM" id="SignalP"/>
    </source>
</evidence>
<accession>A0A1E3UC87</accession>
<sequence length="122" mass="12437">MKKIPTIALATMIVSSLSVMPALAADTFSDDSGAALAACKSAVVSASDISDSGDDSAMMVNWEDGSTAWVSFEAAPEKAELAETENIIISVTEASGSSAGSVMMVDGEDGSVRQIPNEDTAE</sequence>
<proteinExistence type="predicted"/>
<dbReference type="Proteomes" id="UP000094271">
    <property type="component" value="Unassembled WGS sequence"/>
</dbReference>
<name>A0A1E3UC87_9FIRM</name>
<reference evidence="3 5" key="2">
    <citation type="submission" date="2016-08" db="EMBL/GenBank/DDBJ databases">
        <authorList>
            <person name="Seilhamer J.J."/>
        </authorList>
    </citation>
    <scope>NUCLEOTIDE SEQUENCE [LARGE SCALE GENOMIC DNA]</scope>
    <source>
        <strain evidence="3 5">NML150140-1</strain>
    </source>
</reference>
<organism evidence="3 5">
    <name type="scientific">Eisenbergiella tayi</name>
    <dbReference type="NCBI Taxonomy" id="1432052"/>
    <lineage>
        <taxon>Bacteria</taxon>
        <taxon>Bacillati</taxon>
        <taxon>Bacillota</taxon>
        <taxon>Clostridia</taxon>
        <taxon>Lachnospirales</taxon>
        <taxon>Lachnospiraceae</taxon>
        <taxon>Eisenbergiella</taxon>
    </lineage>
</organism>
<dbReference type="RefSeq" id="WP_069410810.1">
    <property type="nucleotide sequence ID" value="NZ_JAQCZP010000003.1"/>
</dbReference>
<dbReference type="EMBL" id="MEHD01000036">
    <property type="protein sequence ID" value="ODR49857.1"/>
    <property type="molecule type" value="Genomic_DNA"/>
</dbReference>
<keyword evidence="6" id="KW-1185">Reference proteome</keyword>
<dbReference type="EMBL" id="MEHA01000021">
    <property type="protein sequence ID" value="ODR46990.1"/>
    <property type="molecule type" value="Genomic_DNA"/>
</dbReference>
<evidence type="ECO:0000313" key="5">
    <source>
        <dbReference type="Proteomes" id="UP000094271"/>
    </source>
</evidence>
<keyword evidence="2" id="KW-0732">Signal</keyword>
<feature type="region of interest" description="Disordered" evidence="1">
    <location>
        <begin position="99"/>
        <end position="122"/>
    </location>
</feature>
<feature type="signal peptide" evidence="2">
    <location>
        <begin position="1"/>
        <end position="24"/>
    </location>
</feature>
<evidence type="ECO:0000313" key="4">
    <source>
        <dbReference type="EMBL" id="ODR49857.1"/>
    </source>
</evidence>
<feature type="chain" id="PRO_5009137220" evidence="2">
    <location>
        <begin position="25"/>
        <end position="122"/>
    </location>
</feature>
<dbReference type="Proteomes" id="UP000094869">
    <property type="component" value="Unassembled WGS sequence"/>
</dbReference>
<evidence type="ECO:0000313" key="3">
    <source>
        <dbReference type="EMBL" id="ODR46990.1"/>
    </source>
</evidence>
<dbReference type="AlphaFoldDB" id="A0A1E3UC87"/>
<protein>
    <submittedName>
        <fullName evidence="3">Uncharacterized protein</fullName>
    </submittedName>
</protein>
<comment type="caution">
    <text evidence="3">The sequence shown here is derived from an EMBL/GenBank/DDBJ whole genome shotgun (WGS) entry which is preliminary data.</text>
</comment>
<evidence type="ECO:0000313" key="6">
    <source>
        <dbReference type="Proteomes" id="UP000094869"/>
    </source>
</evidence>